<dbReference type="Gramene" id="PRQ24920">
    <property type="protein sequence ID" value="PRQ24920"/>
    <property type="gene ID" value="RchiOBHm_Chr6g0277771"/>
</dbReference>
<reference evidence="1 2" key="1">
    <citation type="journal article" date="2018" name="Nat. Genet.">
        <title>The Rosa genome provides new insights in the design of modern roses.</title>
        <authorList>
            <person name="Bendahmane M."/>
        </authorList>
    </citation>
    <scope>NUCLEOTIDE SEQUENCE [LARGE SCALE GENOMIC DNA]</scope>
    <source>
        <strain evidence="2">cv. Old Blush</strain>
    </source>
</reference>
<organism evidence="1 2">
    <name type="scientific">Rosa chinensis</name>
    <name type="common">China rose</name>
    <dbReference type="NCBI Taxonomy" id="74649"/>
    <lineage>
        <taxon>Eukaryota</taxon>
        <taxon>Viridiplantae</taxon>
        <taxon>Streptophyta</taxon>
        <taxon>Embryophyta</taxon>
        <taxon>Tracheophyta</taxon>
        <taxon>Spermatophyta</taxon>
        <taxon>Magnoliopsida</taxon>
        <taxon>eudicotyledons</taxon>
        <taxon>Gunneridae</taxon>
        <taxon>Pentapetalae</taxon>
        <taxon>rosids</taxon>
        <taxon>fabids</taxon>
        <taxon>Rosales</taxon>
        <taxon>Rosaceae</taxon>
        <taxon>Rosoideae</taxon>
        <taxon>Rosoideae incertae sedis</taxon>
        <taxon>Rosa</taxon>
    </lineage>
</organism>
<keyword evidence="2" id="KW-1185">Reference proteome</keyword>
<dbReference type="Proteomes" id="UP000238479">
    <property type="component" value="Chromosome 6"/>
</dbReference>
<name>A0A2P6PSM1_ROSCH</name>
<evidence type="ECO:0000313" key="2">
    <source>
        <dbReference type="Proteomes" id="UP000238479"/>
    </source>
</evidence>
<gene>
    <name evidence="1" type="ORF">RchiOBHm_Chr6g0277771</name>
</gene>
<accession>A0A2P6PSM1</accession>
<sequence>MKSSLSRSQNLCDFVLDFQSMSWSLLPNLSIMDRSSPLVVRYPRCLAGGAVGPRANC</sequence>
<comment type="caution">
    <text evidence="1">The sequence shown here is derived from an EMBL/GenBank/DDBJ whole genome shotgun (WGS) entry which is preliminary data.</text>
</comment>
<protein>
    <submittedName>
        <fullName evidence="1">Uncharacterized protein</fullName>
    </submittedName>
</protein>
<dbReference type="AlphaFoldDB" id="A0A2P6PSM1"/>
<proteinExistence type="predicted"/>
<evidence type="ECO:0000313" key="1">
    <source>
        <dbReference type="EMBL" id="PRQ24920.1"/>
    </source>
</evidence>
<dbReference type="EMBL" id="PDCK01000044">
    <property type="protein sequence ID" value="PRQ24920.1"/>
    <property type="molecule type" value="Genomic_DNA"/>
</dbReference>